<evidence type="ECO:0000313" key="9">
    <source>
        <dbReference type="Proteomes" id="UP001164746"/>
    </source>
</evidence>
<feature type="transmembrane region" description="Helical" evidence="6">
    <location>
        <begin position="248"/>
        <end position="281"/>
    </location>
</feature>
<keyword evidence="9" id="KW-1185">Reference proteome</keyword>
<dbReference type="Pfam" id="PF13886">
    <property type="entry name" value="TM7S3_TM198"/>
    <property type="match status" value="1"/>
</dbReference>
<comment type="subcellular location">
    <subcellularLocation>
        <location evidence="1">Membrane</location>
        <topology evidence="1">Multi-pass membrane protein</topology>
    </subcellularLocation>
</comment>
<dbReference type="InterPro" id="IPR042502">
    <property type="entry name" value="TM7SF3"/>
</dbReference>
<evidence type="ECO:0000259" key="7">
    <source>
        <dbReference type="Pfam" id="PF13886"/>
    </source>
</evidence>
<protein>
    <submittedName>
        <fullName evidence="8">TM7S3-like protein</fullName>
    </submittedName>
</protein>
<dbReference type="EMBL" id="CP111015">
    <property type="protein sequence ID" value="WAR03147.1"/>
    <property type="molecule type" value="Genomic_DNA"/>
</dbReference>
<gene>
    <name evidence="8" type="ORF">MAR_009705</name>
</gene>
<feature type="region of interest" description="Disordered" evidence="5">
    <location>
        <begin position="366"/>
        <end position="415"/>
    </location>
</feature>
<reference evidence="8" key="1">
    <citation type="submission" date="2022-11" db="EMBL/GenBank/DDBJ databases">
        <title>Centuries of genome instability and evolution in soft-shell clam transmissible cancer (bioRxiv).</title>
        <authorList>
            <person name="Hart S.F.M."/>
            <person name="Yonemitsu M.A."/>
            <person name="Giersch R.M."/>
            <person name="Beal B.F."/>
            <person name="Arriagada G."/>
            <person name="Davis B.W."/>
            <person name="Ostrander E.A."/>
            <person name="Goff S.P."/>
            <person name="Metzger M.J."/>
        </authorList>
    </citation>
    <scope>NUCLEOTIDE SEQUENCE</scope>
    <source>
        <strain evidence="8">MELC-2E11</strain>
        <tissue evidence="8">Siphon/mantle</tissue>
    </source>
</reference>
<feature type="domain" description="TM7S3/TM198-like" evidence="7">
    <location>
        <begin position="223"/>
        <end position="339"/>
    </location>
</feature>
<dbReference type="InterPro" id="IPR025256">
    <property type="entry name" value="TM7S3/TM198-like_dom"/>
</dbReference>
<keyword evidence="2 6" id="KW-0812">Transmembrane</keyword>
<evidence type="ECO:0000256" key="5">
    <source>
        <dbReference type="SAM" id="MobiDB-lite"/>
    </source>
</evidence>
<feature type="compositionally biased region" description="Polar residues" evidence="5">
    <location>
        <begin position="392"/>
        <end position="415"/>
    </location>
</feature>
<accession>A0ABY7E2X8</accession>
<name>A0ABY7E2X8_MYAAR</name>
<evidence type="ECO:0000313" key="8">
    <source>
        <dbReference type="EMBL" id="WAR03147.1"/>
    </source>
</evidence>
<sequence>MLFKSVISIVSFKFQRFHINMKHFFKIKTLLILVTVTNCLQGQDTVDISNESPTILNIHRNNSTVIQAVNVTEGTKYILCQVHSQIWNVSLSVIPEISYGSSLTGRDVGMLAVLPSDQPLWYMYLTTNSSEEIRILLQLTFLTQYVSFSWAGLVNKPDCDKGPVGLDYDLYVTYMEADIFTEEQYFEVLRHVLTAASVYSVSNSEAQKSQIHVSSYPKREIFVFGFLMFGVLFYQIFALKTNVETPGLVVLAAIFGLLGGSILLGLNIVSCGLIGGYLFVLMFDQYMSSGMANIVLNSIRHGTDTDYRNVLVTGPFTEAEKGLTAAWVLVCVTGVAFQLYTQRKRAPFPPCPRKQRASRGDLRALLRGRGEHPSRRGNSENERLIRGENRVQYGTNNGSSSAADSEQEVNTQGAI</sequence>
<evidence type="ECO:0000256" key="1">
    <source>
        <dbReference type="ARBA" id="ARBA00004141"/>
    </source>
</evidence>
<proteinExistence type="predicted"/>
<dbReference type="PANTHER" id="PTHR15937">
    <property type="entry name" value="TRANSMEMBRANE 7 SUPERFAMILY MEMBER 3"/>
    <property type="match status" value="1"/>
</dbReference>
<evidence type="ECO:0000256" key="4">
    <source>
        <dbReference type="ARBA" id="ARBA00023136"/>
    </source>
</evidence>
<feature type="transmembrane region" description="Helical" evidence="6">
    <location>
        <begin position="221"/>
        <end position="239"/>
    </location>
</feature>
<dbReference type="PANTHER" id="PTHR15937:SF3">
    <property type="entry name" value="TRANSMEMBRANE 7 SUPERFAMILY MEMBER 3"/>
    <property type="match status" value="1"/>
</dbReference>
<keyword evidence="3 6" id="KW-1133">Transmembrane helix</keyword>
<evidence type="ECO:0000256" key="6">
    <source>
        <dbReference type="SAM" id="Phobius"/>
    </source>
</evidence>
<evidence type="ECO:0000256" key="2">
    <source>
        <dbReference type="ARBA" id="ARBA00022692"/>
    </source>
</evidence>
<dbReference type="Pfam" id="PF25992">
    <property type="entry name" value="Ig_TM7SF3_N"/>
    <property type="match status" value="1"/>
</dbReference>
<evidence type="ECO:0000256" key="3">
    <source>
        <dbReference type="ARBA" id="ARBA00022989"/>
    </source>
</evidence>
<feature type="compositionally biased region" description="Basic and acidic residues" evidence="5">
    <location>
        <begin position="366"/>
        <end position="389"/>
    </location>
</feature>
<organism evidence="8 9">
    <name type="scientific">Mya arenaria</name>
    <name type="common">Soft-shell clam</name>
    <dbReference type="NCBI Taxonomy" id="6604"/>
    <lineage>
        <taxon>Eukaryota</taxon>
        <taxon>Metazoa</taxon>
        <taxon>Spiralia</taxon>
        <taxon>Lophotrochozoa</taxon>
        <taxon>Mollusca</taxon>
        <taxon>Bivalvia</taxon>
        <taxon>Autobranchia</taxon>
        <taxon>Heteroconchia</taxon>
        <taxon>Euheterodonta</taxon>
        <taxon>Imparidentia</taxon>
        <taxon>Neoheterodontei</taxon>
        <taxon>Myida</taxon>
        <taxon>Myoidea</taxon>
        <taxon>Myidae</taxon>
        <taxon>Mya</taxon>
    </lineage>
</organism>
<keyword evidence="4 6" id="KW-0472">Membrane</keyword>
<dbReference type="Proteomes" id="UP001164746">
    <property type="component" value="Chromosome 4"/>
</dbReference>